<reference evidence="3" key="1">
    <citation type="submission" date="2018-01" db="EMBL/GenBank/DDBJ databases">
        <title>An insight into the sialome of Amazonian anophelines.</title>
        <authorList>
            <person name="Ribeiro J.M."/>
            <person name="Scarpassa V."/>
            <person name="Calvo E."/>
        </authorList>
    </citation>
    <scope>NUCLEOTIDE SEQUENCE</scope>
</reference>
<feature type="signal peptide" evidence="2">
    <location>
        <begin position="1"/>
        <end position="25"/>
    </location>
</feature>
<proteinExistence type="predicted"/>
<keyword evidence="2" id="KW-0732">Signal</keyword>
<evidence type="ECO:0000256" key="1">
    <source>
        <dbReference type="SAM" id="Phobius"/>
    </source>
</evidence>
<protein>
    <recommendedName>
        <fullName evidence="4">Secreted protein</fullName>
    </recommendedName>
</protein>
<sequence length="99" mass="10182">MSSTSGPSYRFTTIVFSVSVGVTAAAEVVAAAVAEAVPSVVVVAAGAASSSLPTSFFGRGRAVQRSAFSTDDSSLKQTRPCSSPNFRLLTNSISPYCRK</sequence>
<evidence type="ECO:0008006" key="4">
    <source>
        <dbReference type="Google" id="ProtNLM"/>
    </source>
</evidence>
<dbReference type="EMBL" id="GGFL01008009">
    <property type="protein sequence ID" value="MBW72187.1"/>
    <property type="molecule type" value="Transcribed_RNA"/>
</dbReference>
<keyword evidence="1" id="KW-1133">Transmembrane helix</keyword>
<keyword evidence="1" id="KW-0472">Membrane</keyword>
<evidence type="ECO:0000313" key="3">
    <source>
        <dbReference type="EMBL" id="MBW72187.1"/>
    </source>
</evidence>
<feature type="chain" id="PRO_5014792183" description="Secreted protein" evidence="2">
    <location>
        <begin position="26"/>
        <end position="99"/>
    </location>
</feature>
<evidence type="ECO:0000256" key="2">
    <source>
        <dbReference type="SAM" id="SignalP"/>
    </source>
</evidence>
<accession>A0A2M4D3Q6</accession>
<organism evidence="3">
    <name type="scientific">Anopheles darlingi</name>
    <name type="common">Mosquito</name>
    <dbReference type="NCBI Taxonomy" id="43151"/>
    <lineage>
        <taxon>Eukaryota</taxon>
        <taxon>Metazoa</taxon>
        <taxon>Ecdysozoa</taxon>
        <taxon>Arthropoda</taxon>
        <taxon>Hexapoda</taxon>
        <taxon>Insecta</taxon>
        <taxon>Pterygota</taxon>
        <taxon>Neoptera</taxon>
        <taxon>Endopterygota</taxon>
        <taxon>Diptera</taxon>
        <taxon>Nematocera</taxon>
        <taxon>Culicoidea</taxon>
        <taxon>Culicidae</taxon>
        <taxon>Anophelinae</taxon>
        <taxon>Anopheles</taxon>
    </lineage>
</organism>
<dbReference type="AlphaFoldDB" id="A0A2M4D3Q6"/>
<keyword evidence="1" id="KW-0812">Transmembrane</keyword>
<name>A0A2M4D3Q6_ANODA</name>
<feature type="transmembrane region" description="Helical" evidence="1">
    <location>
        <begin position="40"/>
        <end position="58"/>
    </location>
</feature>